<evidence type="ECO:0000313" key="2">
    <source>
        <dbReference type="Proteomes" id="UP001186974"/>
    </source>
</evidence>
<comment type="caution">
    <text evidence="1">The sequence shown here is derived from an EMBL/GenBank/DDBJ whole genome shotgun (WGS) entry which is preliminary data.</text>
</comment>
<keyword evidence="2" id="KW-1185">Reference proteome</keyword>
<gene>
    <name evidence="1" type="ORF">LTS18_000337</name>
</gene>
<dbReference type="EMBL" id="JAWDJW010006845">
    <property type="protein sequence ID" value="KAK3063444.1"/>
    <property type="molecule type" value="Genomic_DNA"/>
</dbReference>
<accession>A0ACC3D8M7</accession>
<organism evidence="1 2">
    <name type="scientific">Coniosporium uncinatum</name>
    <dbReference type="NCBI Taxonomy" id="93489"/>
    <lineage>
        <taxon>Eukaryota</taxon>
        <taxon>Fungi</taxon>
        <taxon>Dikarya</taxon>
        <taxon>Ascomycota</taxon>
        <taxon>Pezizomycotina</taxon>
        <taxon>Dothideomycetes</taxon>
        <taxon>Dothideomycetes incertae sedis</taxon>
        <taxon>Coniosporium</taxon>
    </lineage>
</organism>
<reference evidence="1" key="1">
    <citation type="submission" date="2024-09" db="EMBL/GenBank/DDBJ databases">
        <title>Black Yeasts Isolated from many extreme environments.</title>
        <authorList>
            <person name="Coleine C."/>
            <person name="Stajich J.E."/>
            <person name="Selbmann L."/>
        </authorList>
    </citation>
    <scope>NUCLEOTIDE SEQUENCE</scope>
    <source>
        <strain evidence="1">CCFEE 5737</strain>
    </source>
</reference>
<evidence type="ECO:0000313" key="1">
    <source>
        <dbReference type="EMBL" id="KAK3063444.1"/>
    </source>
</evidence>
<name>A0ACC3D8M7_9PEZI</name>
<protein>
    <submittedName>
        <fullName evidence="1">Uncharacterized protein</fullName>
    </submittedName>
</protein>
<sequence>MASFLSSTNISLYTIPVGWIVGMMPHIYAVKTYEETTKKSIDRRNPRGFTEIVANDQALDSTTRARILRGEGAQTNSFENIGLFACAVVAANMAGVDAFYLNALSAGYVLIRFIYNHVYIFNDNAALATARSVTYALGSACWITLYVMAGRRLNSRTLI</sequence>
<proteinExistence type="predicted"/>
<dbReference type="Proteomes" id="UP001186974">
    <property type="component" value="Unassembled WGS sequence"/>
</dbReference>